<dbReference type="GO" id="GO:0005694">
    <property type="term" value="C:chromosome"/>
    <property type="evidence" value="ECO:0007669"/>
    <property type="project" value="TreeGrafter"/>
</dbReference>
<feature type="domain" description="ParB-like N-terminal" evidence="2">
    <location>
        <begin position="58"/>
        <end position="152"/>
    </location>
</feature>
<evidence type="ECO:0000259" key="2">
    <source>
        <dbReference type="SMART" id="SM00470"/>
    </source>
</evidence>
<dbReference type="SUPFAM" id="SSF110849">
    <property type="entry name" value="ParB/Sulfiredoxin"/>
    <property type="match status" value="1"/>
</dbReference>
<sequence>MVRKKGLDLGLIQERVISEEAATVEDKQGYKEPPNYVDRRIDIQNKMGSGKREKRLTYRIDPSTCMIREDHDRNYNNLNEKNCRELIDGIKMHGQETPAIVRQLDNNEKFQYELVCGARRHWVANYLKTDFIVEVRDLSEEEVFIISDEENRNRQDISDYERAIKYKKALGGLYQSQVQMSERMGVSKDWLSRYLDLASMDQDIIKAYSDLSEIKVRHARELKPLMKEPAQAELILAAAKGMHENPQKGAIVMAALKSAAKIKTKLTKGIVRQYVTSSNKAFMQAKAISPNKLVLEINLASDASLEDWLAAVTAVHADYQN</sequence>
<comment type="similarity">
    <text evidence="1">Belongs to the ParB family.</text>
</comment>
<dbReference type="CDD" id="cd16405">
    <property type="entry name" value="RepB_like_N"/>
    <property type="match status" value="1"/>
</dbReference>
<dbReference type="Pfam" id="PF02195">
    <property type="entry name" value="ParB_N"/>
    <property type="match status" value="1"/>
</dbReference>
<proteinExistence type="inferred from homology"/>
<dbReference type="InterPro" id="IPR050336">
    <property type="entry name" value="Chromosome_partition/occlusion"/>
</dbReference>
<protein>
    <recommendedName>
        <fullName evidence="2">ParB-like N-terminal domain-containing protein</fullName>
    </recommendedName>
</protein>
<dbReference type="InterPro" id="IPR040873">
    <property type="entry name" value="SoPB_HTH"/>
</dbReference>
<evidence type="ECO:0000256" key="1">
    <source>
        <dbReference type="ARBA" id="ARBA00006295"/>
    </source>
</evidence>
<evidence type="ECO:0000313" key="3">
    <source>
        <dbReference type="EMBL" id="SCZ85057.1"/>
    </source>
</evidence>
<dbReference type="GO" id="GO:0003677">
    <property type="term" value="F:DNA binding"/>
    <property type="evidence" value="ECO:0007669"/>
    <property type="project" value="InterPro"/>
</dbReference>
<dbReference type="Gene3D" id="3.90.1530.10">
    <property type="entry name" value="Conserved hypothetical protein from pyrococcus furiosus pfu- 392566-001, ParB domain"/>
    <property type="match status" value="1"/>
</dbReference>
<dbReference type="Pfam" id="PF18090">
    <property type="entry name" value="SoPB_HTH"/>
    <property type="match status" value="1"/>
</dbReference>
<dbReference type="PANTHER" id="PTHR33375">
    <property type="entry name" value="CHROMOSOME-PARTITIONING PROTEIN PARB-RELATED"/>
    <property type="match status" value="1"/>
</dbReference>
<dbReference type="InterPro" id="IPR037972">
    <property type="entry name" value="RepB_N"/>
</dbReference>
<dbReference type="InterPro" id="IPR036086">
    <property type="entry name" value="ParB/Sulfiredoxin_sf"/>
</dbReference>
<dbReference type="EMBL" id="FMWO01000040">
    <property type="protein sequence ID" value="SCZ85057.1"/>
    <property type="molecule type" value="Genomic_DNA"/>
</dbReference>
<dbReference type="AlphaFoldDB" id="A0A1G5SDJ0"/>
<dbReference type="RefSeq" id="WP_090285018.1">
    <property type="nucleotide sequence ID" value="NZ_FMWO01000040.1"/>
</dbReference>
<keyword evidence="4" id="KW-1185">Reference proteome</keyword>
<dbReference type="InterPro" id="IPR004437">
    <property type="entry name" value="ParB/RepB/Spo0J"/>
</dbReference>
<dbReference type="Proteomes" id="UP000198729">
    <property type="component" value="Unassembled WGS sequence"/>
</dbReference>
<dbReference type="STRING" id="51642.NSMM_330077"/>
<name>A0A1G5SDJ0_9PROT</name>
<evidence type="ECO:0000313" key="4">
    <source>
        <dbReference type="Proteomes" id="UP000198729"/>
    </source>
</evidence>
<reference evidence="3 4" key="1">
    <citation type="submission" date="2016-10" db="EMBL/GenBank/DDBJ databases">
        <authorList>
            <person name="de Groot N.N."/>
        </authorList>
    </citation>
    <scope>NUCLEOTIDE SEQUENCE [LARGE SCALE GENOMIC DNA]</scope>
    <source>
        <strain evidence="3">1</strain>
    </source>
</reference>
<dbReference type="OrthoDB" id="9150072at2"/>
<dbReference type="Gene3D" id="1.10.10.2830">
    <property type="match status" value="1"/>
</dbReference>
<accession>A0A1G5SDJ0</accession>
<dbReference type="NCBIfam" id="TIGR00180">
    <property type="entry name" value="parB_part"/>
    <property type="match status" value="1"/>
</dbReference>
<dbReference type="SMART" id="SM00470">
    <property type="entry name" value="ParB"/>
    <property type="match status" value="1"/>
</dbReference>
<dbReference type="SUPFAM" id="SSF109709">
    <property type="entry name" value="KorB DNA-binding domain-like"/>
    <property type="match status" value="1"/>
</dbReference>
<dbReference type="InterPro" id="IPR003115">
    <property type="entry name" value="ParB_N"/>
</dbReference>
<gene>
    <name evidence="3" type="ORF">NSMM_330077</name>
</gene>
<organism evidence="3 4">
    <name type="scientific">Nitrosomonas mobilis</name>
    <dbReference type="NCBI Taxonomy" id="51642"/>
    <lineage>
        <taxon>Bacteria</taxon>
        <taxon>Pseudomonadati</taxon>
        <taxon>Pseudomonadota</taxon>
        <taxon>Betaproteobacteria</taxon>
        <taxon>Nitrosomonadales</taxon>
        <taxon>Nitrosomonadaceae</taxon>
        <taxon>Nitrosomonas</taxon>
    </lineage>
</organism>
<dbReference type="PANTHER" id="PTHR33375:SF1">
    <property type="entry name" value="CHROMOSOME-PARTITIONING PROTEIN PARB-RELATED"/>
    <property type="match status" value="1"/>
</dbReference>
<dbReference type="GO" id="GO:0007059">
    <property type="term" value="P:chromosome segregation"/>
    <property type="evidence" value="ECO:0007669"/>
    <property type="project" value="TreeGrafter"/>
</dbReference>